<accession>A0AA41Z7C2</accession>
<dbReference type="PROSITE" id="PS50263">
    <property type="entry name" value="CN_HYDROLASE"/>
    <property type="match status" value="1"/>
</dbReference>
<comment type="caution">
    <text evidence="3">The sequence shown here is derived from an EMBL/GenBank/DDBJ whole genome shotgun (WGS) entry which is preliminary data.</text>
</comment>
<evidence type="ECO:0000259" key="2">
    <source>
        <dbReference type="PROSITE" id="PS50263"/>
    </source>
</evidence>
<evidence type="ECO:0000313" key="4">
    <source>
        <dbReference type="Proteomes" id="UP001165667"/>
    </source>
</evidence>
<dbReference type="InterPro" id="IPR036526">
    <property type="entry name" value="C-N_Hydrolase_sf"/>
</dbReference>
<evidence type="ECO:0000313" key="3">
    <source>
        <dbReference type="EMBL" id="MCW6511665.1"/>
    </source>
</evidence>
<dbReference type="InterPro" id="IPR050345">
    <property type="entry name" value="Aliph_Amidase/BUP"/>
</dbReference>
<dbReference type="Pfam" id="PF00795">
    <property type="entry name" value="CN_hydrolase"/>
    <property type="match status" value="1"/>
</dbReference>
<evidence type="ECO:0000256" key="1">
    <source>
        <dbReference type="ARBA" id="ARBA00022801"/>
    </source>
</evidence>
<dbReference type="Gene3D" id="3.60.110.10">
    <property type="entry name" value="Carbon-nitrogen hydrolase"/>
    <property type="match status" value="1"/>
</dbReference>
<name>A0AA41Z7C2_9HYPH</name>
<sequence length="279" mass="29865">MSELAVAAAQIECRPGDIDSNLALHLTAVAEARAQGINLLVFPELSLTDYMSEPDVDALARTADAPELCRVAEAAGRTAVSMGFLERGEDGRIYNAQALLADGRCLSVHRKLNLPSYGRLQETRHYCRGDTLTSAGWRDGWTVATLICADTWNPALPRLAALGGATLLATPVASSLDAVDEFDNPGGWDLNLRHTALTYGLPIVMANHCGRRGGLSFWGGSRVLDPFGRDLVRLDTAPGLGVARLRQADVVAARARLPTIRDADPQFVHSELGRLLASG</sequence>
<dbReference type="GO" id="GO:0033388">
    <property type="term" value="P:putrescine biosynthetic process from arginine"/>
    <property type="evidence" value="ECO:0007669"/>
    <property type="project" value="TreeGrafter"/>
</dbReference>
<gene>
    <name evidence="3" type="ORF">M8523_27220</name>
</gene>
<organism evidence="3 4">
    <name type="scientific">Lichenifustis flavocetrariae</name>
    <dbReference type="NCBI Taxonomy" id="2949735"/>
    <lineage>
        <taxon>Bacteria</taxon>
        <taxon>Pseudomonadati</taxon>
        <taxon>Pseudomonadota</taxon>
        <taxon>Alphaproteobacteria</taxon>
        <taxon>Hyphomicrobiales</taxon>
        <taxon>Lichenihabitantaceae</taxon>
        <taxon>Lichenifustis</taxon>
    </lineage>
</organism>
<dbReference type="Proteomes" id="UP001165667">
    <property type="component" value="Unassembled WGS sequence"/>
</dbReference>
<reference evidence="3" key="1">
    <citation type="submission" date="2022-05" db="EMBL/GenBank/DDBJ databases">
        <authorList>
            <person name="Pankratov T."/>
        </authorList>
    </citation>
    <scope>NUCLEOTIDE SEQUENCE</scope>
    <source>
        <strain evidence="3">BP6-180914</strain>
    </source>
</reference>
<dbReference type="EMBL" id="JAMOIM010000030">
    <property type="protein sequence ID" value="MCW6511665.1"/>
    <property type="molecule type" value="Genomic_DNA"/>
</dbReference>
<protein>
    <recommendedName>
        <fullName evidence="2">CN hydrolase domain-containing protein</fullName>
    </recommendedName>
</protein>
<dbReference type="AlphaFoldDB" id="A0AA41Z7C2"/>
<dbReference type="InterPro" id="IPR003010">
    <property type="entry name" value="C-N_Hydrolase"/>
</dbReference>
<keyword evidence="4" id="KW-1185">Reference proteome</keyword>
<dbReference type="RefSeq" id="WP_282588040.1">
    <property type="nucleotide sequence ID" value="NZ_JAMOIM010000030.1"/>
</dbReference>
<dbReference type="SUPFAM" id="SSF56317">
    <property type="entry name" value="Carbon-nitrogen hydrolase"/>
    <property type="match status" value="1"/>
</dbReference>
<feature type="domain" description="CN hydrolase" evidence="2">
    <location>
        <begin position="4"/>
        <end position="247"/>
    </location>
</feature>
<keyword evidence="1" id="KW-0378">Hydrolase</keyword>
<dbReference type="GO" id="GO:0050126">
    <property type="term" value="F:N-carbamoylputrescine amidase activity"/>
    <property type="evidence" value="ECO:0007669"/>
    <property type="project" value="TreeGrafter"/>
</dbReference>
<proteinExistence type="predicted"/>
<dbReference type="PANTHER" id="PTHR43674">
    <property type="entry name" value="NITRILASE C965.09-RELATED"/>
    <property type="match status" value="1"/>
</dbReference>
<dbReference type="PANTHER" id="PTHR43674:SF2">
    <property type="entry name" value="BETA-UREIDOPROPIONASE"/>
    <property type="match status" value="1"/>
</dbReference>